<comment type="caution">
    <text evidence="2">The sequence shown here is derived from an EMBL/GenBank/DDBJ whole genome shotgun (WGS) entry which is preliminary data.</text>
</comment>
<protein>
    <submittedName>
        <fullName evidence="2">Methylglutaconyl-CoA hydratase</fullName>
        <ecNumber evidence="2">4.2.1.18</ecNumber>
    </submittedName>
</protein>
<proteinExistence type="inferred from homology"/>
<dbReference type="CDD" id="cd06558">
    <property type="entry name" value="crotonase-like"/>
    <property type="match status" value="1"/>
</dbReference>
<dbReference type="EC" id="4.2.1.18" evidence="2"/>
<dbReference type="Gene3D" id="1.10.12.10">
    <property type="entry name" value="Lyase 2-enoyl-coa Hydratase, Chain A, domain 2"/>
    <property type="match status" value="1"/>
</dbReference>
<comment type="similarity">
    <text evidence="1">Belongs to the enoyl-CoA hydratase/isomerase family.</text>
</comment>
<sequence length="279" mass="29195">MTNPIADPLVEVPDTETESELVTLTATVDGVATVTINRAAKRNAFNAEVISALSQVFESLQAADGVRLVLLTGAGQGFSAGADLEWMKAAVEWSEADNREDAMALAVMLNRLYDLPAMTVALVNGAAMGGGAGLVAACDYAVAVESAQFAFSEVKLGLTPATISPYVVAAIGPRRARALFATGKVFDAAFAEKIGLVDEVVADAAGLQAVADRIAGEIRLAAPGAVADAKLLVDHVAHKKIDHGLMEETARRIAKRRVSPEGQEGVRAFLDRKKPGWAE</sequence>
<dbReference type="Pfam" id="PF00378">
    <property type="entry name" value="ECH_1"/>
    <property type="match status" value="1"/>
</dbReference>
<gene>
    <name evidence="2" type="ORF">QO010_000567</name>
</gene>
<dbReference type="InterPro" id="IPR014748">
    <property type="entry name" value="Enoyl-CoA_hydra_C"/>
</dbReference>
<dbReference type="RefSeq" id="WP_307345698.1">
    <property type="nucleotide sequence ID" value="NZ_JAUSVS010000001.1"/>
</dbReference>
<accession>A0ABU0ILC2</accession>
<dbReference type="EMBL" id="JAUSVS010000001">
    <property type="protein sequence ID" value="MDQ0462819.1"/>
    <property type="molecule type" value="Genomic_DNA"/>
</dbReference>
<dbReference type="InterPro" id="IPR051683">
    <property type="entry name" value="Enoyl-CoA_Hydratase/Isomerase"/>
</dbReference>
<dbReference type="InterPro" id="IPR029045">
    <property type="entry name" value="ClpP/crotonase-like_dom_sf"/>
</dbReference>
<evidence type="ECO:0000256" key="1">
    <source>
        <dbReference type="ARBA" id="ARBA00005254"/>
    </source>
</evidence>
<keyword evidence="3" id="KW-1185">Reference proteome</keyword>
<dbReference type="GO" id="GO:0004490">
    <property type="term" value="F:methylglutaconyl-CoA hydratase activity"/>
    <property type="evidence" value="ECO:0007669"/>
    <property type="project" value="UniProtKB-EC"/>
</dbReference>
<dbReference type="Gene3D" id="3.90.226.10">
    <property type="entry name" value="2-enoyl-CoA Hydratase, Chain A, domain 1"/>
    <property type="match status" value="1"/>
</dbReference>
<keyword evidence="2" id="KW-0456">Lyase</keyword>
<dbReference type="Proteomes" id="UP001228905">
    <property type="component" value="Unassembled WGS sequence"/>
</dbReference>
<evidence type="ECO:0000313" key="3">
    <source>
        <dbReference type="Proteomes" id="UP001228905"/>
    </source>
</evidence>
<name>A0ABU0ILC2_9CAUL</name>
<reference evidence="2 3" key="1">
    <citation type="submission" date="2023-07" db="EMBL/GenBank/DDBJ databases">
        <title>Genomic Encyclopedia of Type Strains, Phase IV (KMG-IV): sequencing the most valuable type-strain genomes for metagenomic binning, comparative biology and taxonomic classification.</title>
        <authorList>
            <person name="Goeker M."/>
        </authorList>
    </citation>
    <scope>NUCLEOTIDE SEQUENCE [LARGE SCALE GENOMIC DNA]</scope>
    <source>
        <strain evidence="2 3">DSM 18695</strain>
    </source>
</reference>
<organism evidence="2 3">
    <name type="scientific">Caulobacter ginsengisoli</name>
    <dbReference type="NCBI Taxonomy" id="400775"/>
    <lineage>
        <taxon>Bacteria</taxon>
        <taxon>Pseudomonadati</taxon>
        <taxon>Pseudomonadota</taxon>
        <taxon>Alphaproteobacteria</taxon>
        <taxon>Caulobacterales</taxon>
        <taxon>Caulobacteraceae</taxon>
        <taxon>Caulobacter</taxon>
    </lineage>
</organism>
<dbReference type="PANTHER" id="PTHR42964">
    <property type="entry name" value="ENOYL-COA HYDRATASE"/>
    <property type="match status" value="1"/>
</dbReference>
<evidence type="ECO:0000313" key="2">
    <source>
        <dbReference type="EMBL" id="MDQ0462819.1"/>
    </source>
</evidence>
<dbReference type="SUPFAM" id="SSF52096">
    <property type="entry name" value="ClpP/crotonase"/>
    <property type="match status" value="1"/>
</dbReference>
<dbReference type="PANTHER" id="PTHR42964:SF1">
    <property type="entry name" value="POLYKETIDE BIOSYNTHESIS ENOYL-COA HYDRATASE PKSH-RELATED"/>
    <property type="match status" value="1"/>
</dbReference>
<dbReference type="InterPro" id="IPR001753">
    <property type="entry name" value="Enoyl-CoA_hydra/iso"/>
</dbReference>